<dbReference type="GO" id="GO:0016747">
    <property type="term" value="F:acyltransferase activity, transferring groups other than amino-acyl groups"/>
    <property type="evidence" value="ECO:0007669"/>
    <property type="project" value="InterPro"/>
</dbReference>
<organism evidence="3 4">
    <name type="scientific">Paraburkholderia hospita</name>
    <dbReference type="NCBI Taxonomy" id="169430"/>
    <lineage>
        <taxon>Bacteria</taxon>
        <taxon>Pseudomonadati</taxon>
        <taxon>Pseudomonadota</taxon>
        <taxon>Betaproteobacteria</taxon>
        <taxon>Burkholderiales</taxon>
        <taxon>Burkholderiaceae</taxon>
        <taxon>Paraburkholderia</taxon>
    </lineage>
</organism>
<dbReference type="AlphaFoldDB" id="A0AAN1JNA0"/>
<dbReference type="SUPFAM" id="SSF55729">
    <property type="entry name" value="Acyl-CoA N-acyltransferases (Nat)"/>
    <property type="match status" value="1"/>
</dbReference>
<evidence type="ECO:0000259" key="2">
    <source>
        <dbReference type="PROSITE" id="PS51186"/>
    </source>
</evidence>
<gene>
    <name evidence="3" type="ORF">C2L64_48850</name>
</gene>
<dbReference type="InterPro" id="IPR000182">
    <property type="entry name" value="GNAT_dom"/>
</dbReference>
<evidence type="ECO:0000256" key="1">
    <source>
        <dbReference type="SAM" id="Phobius"/>
    </source>
</evidence>
<dbReference type="EMBL" id="CP026109">
    <property type="protein sequence ID" value="AUT76202.1"/>
    <property type="molecule type" value="Genomic_DNA"/>
</dbReference>
<accession>A0AAN1JNA0</accession>
<evidence type="ECO:0000313" key="4">
    <source>
        <dbReference type="Proteomes" id="UP000236649"/>
    </source>
</evidence>
<dbReference type="Gene3D" id="3.40.630.30">
    <property type="match status" value="1"/>
</dbReference>
<dbReference type="PROSITE" id="PS51186">
    <property type="entry name" value="GNAT"/>
    <property type="match status" value="1"/>
</dbReference>
<dbReference type="InterPro" id="IPR016181">
    <property type="entry name" value="Acyl_CoA_acyltransferase"/>
</dbReference>
<keyword evidence="1" id="KW-0812">Transmembrane</keyword>
<name>A0AAN1JNA0_9BURK</name>
<keyword evidence="1" id="KW-0472">Membrane</keyword>
<dbReference type="KEGG" id="phs:C2L64_48850"/>
<proteinExistence type="predicted"/>
<keyword evidence="1" id="KW-1133">Transmembrane helix</keyword>
<dbReference type="Proteomes" id="UP000236649">
    <property type="component" value="Chromosome 5"/>
</dbReference>
<sequence length="238" mass="27408">MIARLLVEREELYDRYADGQLRQARIELSYRMIGVAVAPASGQGEFRGCYSATDNRVSVTASSVWEHGFVTLDLPGLEGQRVGTYLMNEIVRWARKWPDADVNNIELLEGQAYKRNTARRNRFYEQFGFTFDCMDAQHRAGMSHPVKVRDLKAVESWKDNIAERRMFDFLMEQADSHRAAQAEAGGLSRSLQDLIGERKREEAHPIWWAMWQVYYRRTNWVLGAALIAGAAALFHFAR</sequence>
<feature type="transmembrane region" description="Helical" evidence="1">
    <location>
        <begin position="220"/>
        <end position="237"/>
    </location>
</feature>
<protein>
    <recommendedName>
        <fullName evidence="2">N-acetyltransferase domain-containing protein</fullName>
    </recommendedName>
</protein>
<reference evidence="3 4" key="1">
    <citation type="submission" date="2018-01" db="EMBL/GenBank/DDBJ databases">
        <title>Species boundaries and ecological features among Paraburkholderia terrae DSMZ17804T, P. hospita DSMZ17164T and P. caribensis DSMZ13236T.</title>
        <authorList>
            <person name="Pratama A.A."/>
        </authorList>
    </citation>
    <scope>NUCLEOTIDE SEQUENCE [LARGE SCALE GENOMIC DNA]</scope>
    <source>
        <strain evidence="3 4">DSM 17164</strain>
    </source>
</reference>
<evidence type="ECO:0000313" key="3">
    <source>
        <dbReference type="EMBL" id="AUT76202.1"/>
    </source>
</evidence>
<feature type="domain" description="N-acetyltransferase" evidence="2">
    <location>
        <begin position="1"/>
        <end position="147"/>
    </location>
</feature>